<organism evidence="1 2">
    <name type="scientific">Ambrosia artemisiifolia</name>
    <name type="common">Common ragweed</name>
    <dbReference type="NCBI Taxonomy" id="4212"/>
    <lineage>
        <taxon>Eukaryota</taxon>
        <taxon>Viridiplantae</taxon>
        <taxon>Streptophyta</taxon>
        <taxon>Embryophyta</taxon>
        <taxon>Tracheophyta</taxon>
        <taxon>Spermatophyta</taxon>
        <taxon>Magnoliopsida</taxon>
        <taxon>eudicotyledons</taxon>
        <taxon>Gunneridae</taxon>
        <taxon>Pentapetalae</taxon>
        <taxon>asterids</taxon>
        <taxon>campanulids</taxon>
        <taxon>Asterales</taxon>
        <taxon>Asteraceae</taxon>
        <taxon>Asteroideae</taxon>
        <taxon>Heliantheae alliance</taxon>
        <taxon>Heliantheae</taxon>
        <taxon>Ambrosia</taxon>
    </lineage>
</organism>
<reference evidence="1" key="1">
    <citation type="submission" date="2022-06" db="EMBL/GenBank/DDBJ databases">
        <title>Uncovering the hologenomic basis of an extraordinary plant invasion.</title>
        <authorList>
            <person name="Bieker V.C."/>
            <person name="Martin M.D."/>
            <person name="Gilbert T."/>
            <person name="Hodgins K."/>
            <person name="Battlay P."/>
            <person name="Petersen B."/>
            <person name="Wilson J."/>
        </authorList>
    </citation>
    <scope>NUCLEOTIDE SEQUENCE</scope>
    <source>
        <strain evidence="1">AA19_3_7</strain>
        <tissue evidence="1">Leaf</tissue>
    </source>
</reference>
<sequence length="103" mass="11798">MSLKPKQDTTLPKHKPISSLSLLFRPLSGSTTPTSTKYTHQNHQLHPPKPAATALLRLRTNVGHVSLRQFTGLKLYSRSYLLLQKLFHKEVTVVHLITKWMLF</sequence>
<keyword evidence="2" id="KW-1185">Reference proteome</keyword>
<accession>A0AAD5CPC2</accession>
<evidence type="ECO:0000313" key="1">
    <source>
        <dbReference type="EMBL" id="KAI7744825.1"/>
    </source>
</evidence>
<evidence type="ECO:0000313" key="2">
    <source>
        <dbReference type="Proteomes" id="UP001206925"/>
    </source>
</evidence>
<dbReference type="Proteomes" id="UP001206925">
    <property type="component" value="Unassembled WGS sequence"/>
</dbReference>
<proteinExistence type="predicted"/>
<protein>
    <submittedName>
        <fullName evidence="1">Uncharacterized protein</fullName>
    </submittedName>
</protein>
<gene>
    <name evidence="1" type="ORF">M8C21_018217</name>
</gene>
<comment type="caution">
    <text evidence="1">The sequence shown here is derived from an EMBL/GenBank/DDBJ whole genome shotgun (WGS) entry which is preliminary data.</text>
</comment>
<feature type="non-terminal residue" evidence="1">
    <location>
        <position position="1"/>
    </location>
</feature>
<name>A0AAD5CPC2_AMBAR</name>
<dbReference type="EMBL" id="JAMZMK010007432">
    <property type="protein sequence ID" value="KAI7744825.1"/>
    <property type="molecule type" value="Genomic_DNA"/>
</dbReference>
<dbReference type="AlphaFoldDB" id="A0AAD5CPC2"/>